<comment type="subunit">
    <text evidence="4">Component of the eukaryotic translation initiation factor 3 (eIF-3) complex.</text>
</comment>
<evidence type="ECO:0000256" key="3">
    <source>
        <dbReference type="ARBA" id="ARBA00022917"/>
    </source>
</evidence>
<keyword evidence="1 4" id="KW-0963">Cytoplasm</keyword>
<comment type="function">
    <text evidence="4">Component of the eukaryotic translation initiation factor 3 (eIF-3) complex, which is involved in protein synthesis of a specialized repertoire of mRNAs and, together with other initiation factors, stimulates binding of mRNA and methionyl-tRNAi to the 40S ribosome. The eIF-3 complex specifically targets and initiates translation of a subset of mRNAs involved in cell proliferation.</text>
</comment>
<dbReference type="InterPro" id="IPR019734">
    <property type="entry name" value="TPR_rpt"/>
</dbReference>
<dbReference type="PROSITE" id="PS50005">
    <property type="entry name" value="TPR"/>
    <property type="match status" value="1"/>
</dbReference>
<evidence type="ECO:0000313" key="7">
    <source>
        <dbReference type="Proteomes" id="UP000708148"/>
    </source>
</evidence>
<dbReference type="Pfam" id="PF10255">
    <property type="entry name" value="Paf67"/>
    <property type="match status" value="1"/>
</dbReference>
<dbReference type="GO" id="GO:0003743">
    <property type="term" value="F:translation initiation factor activity"/>
    <property type="evidence" value="ECO:0007669"/>
    <property type="project" value="UniProtKB-UniRule"/>
</dbReference>
<keyword evidence="5" id="KW-0802">TPR repeat</keyword>
<evidence type="ECO:0000256" key="1">
    <source>
        <dbReference type="ARBA" id="ARBA00022490"/>
    </source>
</evidence>
<sequence length="532" mass="62108">MERRYSGVPPAGVRGYASVLEKVQQFVIYLYEHIREKNISEIRSMYSHTFFRLSDMYFKDTAWPPVEDIAEFVDKDQVFCLLYQELYYRHVYARLFPKVHDRKQSWLTYCQLFDIMLRGKVTMQLPNEWLWDMLDEFMYQFQAYHQFRGKISQHTPEDKQVLLDFETSKEKVWNILDVFNFLQAMVDQSHIIPELQRDGGAKLLESDGFQPNGSNVLRVLGYFSLIGLLRVHSLIGDYAGALKALGPLKVHEPRGLFARKIPGAFITLYYYAGFSYLMMRRYADAAQCFNNALLYIPAAKEFRQDRTQLTQIERKEEQMYQLLAITVALCPWVQKHHVDERVTERLMEHLREKVQAMRRGNMAVFDELFSAGCPRFITTQAPDYNKSGDTNQEAYHNQLRLFMEEVRQHQGVTDLPQYLKLYSSISLEKLAGMVDITESALRMQLMCMKNKNFERQWVSGGADCLAGQFTSTSDVDFFIDVDEATGKEFLMIAESQAERSHVQTLVRHIARFQDITMDLQRIPPVATTRLGT</sequence>
<feature type="repeat" description="TPR" evidence="5">
    <location>
        <begin position="266"/>
        <end position="299"/>
    </location>
</feature>
<gene>
    <name evidence="6" type="ORF">OSTQU699_LOCUS651</name>
</gene>
<dbReference type="AlphaFoldDB" id="A0A8S1IVJ5"/>
<dbReference type="GO" id="GO:0001732">
    <property type="term" value="P:formation of cytoplasmic translation initiation complex"/>
    <property type="evidence" value="ECO:0007669"/>
    <property type="project" value="UniProtKB-UniRule"/>
</dbReference>
<dbReference type="EMBL" id="CAJHUC010000329">
    <property type="protein sequence ID" value="CAD7695290.1"/>
    <property type="molecule type" value="Genomic_DNA"/>
</dbReference>
<protein>
    <recommendedName>
        <fullName evidence="4">Eukaryotic translation initiation factor 3 subunit L</fullName>
        <shortName evidence="4">eIF3l</shortName>
    </recommendedName>
</protein>
<evidence type="ECO:0000256" key="4">
    <source>
        <dbReference type="HAMAP-Rule" id="MF_03011"/>
    </source>
</evidence>
<evidence type="ECO:0000313" key="6">
    <source>
        <dbReference type="EMBL" id="CAD7695290.1"/>
    </source>
</evidence>
<dbReference type="GO" id="GO:0005852">
    <property type="term" value="C:eukaryotic translation initiation factor 3 complex"/>
    <property type="evidence" value="ECO:0007669"/>
    <property type="project" value="UniProtKB-UniRule"/>
</dbReference>
<dbReference type="OrthoDB" id="15082at2759"/>
<dbReference type="HAMAP" id="MF_03011">
    <property type="entry name" value="eIF3l"/>
    <property type="match status" value="1"/>
</dbReference>
<dbReference type="PANTHER" id="PTHR13242:SF0">
    <property type="entry name" value="EUKARYOTIC TRANSLATION INITIATION FACTOR 3 SUBUNIT L"/>
    <property type="match status" value="1"/>
</dbReference>
<reference evidence="6" key="1">
    <citation type="submission" date="2020-12" db="EMBL/GenBank/DDBJ databases">
        <authorList>
            <person name="Iha C."/>
        </authorList>
    </citation>
    <scope>NUCLEOTIDE SEQUENCE</scope>
</reference>
<dbReference type="GO" id="GO:0016282">
    <property type="term" value="C:eukaryotic 43S preinitiation complex"/>
    <property type="evidence" value="ECO:0007669"/>
    <property type="project" value="UniProtKB-UniRule"/>
</dbReference>
<proteinExistence type="inferred from homology"/>
<dbReference type="InterPro" id="IPR019382">
    <property type="entry name" value="eIF3l"/>
</dbReference>
<organism evidence="6 7">
    <name type="scientific">Ostreobium quekettii</name>
    <dbReference type="NCBI Taxonomy" id="121088"/>
    <lineage>
        <taxon>Eukaryota</taxon>
        <taxon>Viridiplantae</taxon>
        <taxon>Chlorophyta</taxon>
        <taxon>core chlorophytes</taxon>
        <taxon>Ulvophyceae</taxon>
        <taxon>TCBD clade</taxon>
        <taxon>Bryopsidales</taxon>
        <taxon>Ostreobineae</taxon>
        <taxon>Ostreobiaceae</taxon>
        <taxon>Ostreobium</taxon>
    </lineage>
</organism>
<accession>A0A8S1IVJ5</accession>
<name>A0A8S1IVJ5_9CHLO</name>
<keyword evidence="2 4" id="KW-0396">Initiation factor</keyword>
<evidence type="ECO:0000256" key="2">
    <source>
        <dbReference type="ARBA" id="ARBA00022540"/>
    </source>
</evidence>
<dbReference type="PANTHER" id="PTHR13242">
    <property type="entry name" value="EUKARYOTIC TRANSLATION INITIATION FACTOR 3"/>
    <property type="match status" value="1"/>
</dbReference>
<dbReference type="Proteomes" id="UP000708148">
    <property type="component" value="Unassembled WGS sequence"/>
</dbReference>
<evidence type="ECO:0000256" key="5">
    <source>
        <dbReference type="PROSITE-ProRule" id="PRU00339"/>
    </source>
</evidence>
<keyword evidence="3 4" id="KW-0648">Protein biosynthesis</keyword>
<dbReference type="GO" id="GO:0033290">
    <property type="term" value="C:eukaryotic 48S preinitiation complex"/>
    <property type="evidence" value="ECO:0007669"/>
    <property type="project" value="UniProtKB-UniRule"/>
</dbReference>
<comment type="subcellular location">
    <subcellularLocation>
        <location evidence="4">Cytoplasm</location>
    </subcellularLocation>
</comment>
<keyword evidence="7" id="KW-1185">Reference proteome</keyword>
<comment type="similarity">
    <text evidence="4">Belongs to the eIF-3 subunit L family.</text>
</comment>
<comment type="caution">
    <text evidence="6">The sequence shown here is derived from an EMBL/GenBank/DDBJ whole genome shotgun (WGS) entry which is preliminary data.</text>
</comment>